<name>A0A127K700_9RHOO</name>
<dbReference type="Pfam" id="PF02237">
    <property type="entry name" value="BPL_C"/>
    <property type="match status" value="1"/>
</dbReference>
<keyword evidence="3" id="KW-0067">ATP-binding</keyword>
<dbReference type="InterPro" id="IPR004408">
    <property type="entry name" value="Biotin_CoA_COase_ligase"/>
</dbReference>
<dbReference type="CDD" id="cd16442">
    <property type="entry name" value="BPL"/>
    <property type="match status" value="1"/>
</dbReference>
<comment type="catalytic activity">
    <reaction evidence="6">
        <text>biotin + L-lysyl-[protein] + ATP = N(6)-biotinyl-L-lysyl-[protein] + AMP + diphosphate + H(+)</text>
        <dbReference type="Rhea" id="RHEA:11756"/>
        <dbReference type="Rhea" id="RHEA-COMP:9752"/>
        <dbReference type="Rhea" id="RHEA-COMP:10505"/>
        <dbReference type="ChEBI" id="CHEBI:15378"/>
        <dbReference type="ChEBI" id="CHEBI:29969"/>
        <dbReference type="ChEBI" id="CHEBI:30616"/>
        <dbReference type="ChEBI" id="CHEBI:33019"/>
        <dbReference type="ChEBI" id="CHEBI:57586"/>
        <dbReference type="ChEBI" id="CHEBI:83144"/>
        <dbReference type="ChEBI" id="CHEBI:456215"/>
        <dbReference type="EC" id="6.3.4.15"/>
    </reaction>
</comment>
<sequence>MSATHATAALRSATIAHLGAQAPHFVIDWVEECVSTNTALMENTPADDGRVHVLAAERQSAGRGRRGRQWQSWPDGSLTFSSVWHFARGTPAPAGLSLVAGLAVAQALERFGVVGLQLKWPNDVLVNGEKLVGILVELSTGHARGLAAVIGIGINLRLPPDVRIEAQTGVTDLARALDGDVPSRPALLAAILAELERLCATYASGGFPALKDAWEQRNAFAELPVRISGDHTALEGICAGVDDDGALLLRTDTGMQRILAGDVSLRPLGGEAP</sequence>
<feature type="domain" description="BPL/LPL catalytic" evidence="7">
    <location>
        <begin position="20"/>
        <end position="203"/>
    </location>
</feature>
<dbReference type="Gene3D" id="3.30.930.10">
    <property type="entry name" value="Bira Bifunctional Protein, Domain 2"/>
    <property type="match status" value="1"/>
</dbReference>
<dbReference type="PANTHER" id="PTHR12835">
    <property type="entry name" value="BIOTIN PROTEIN LIGASE"/>
    <property type="match status" value="1"/>
</dbReference>
<gene>
    <name evidence="8" type="ORF">AC731_012505</name>
</gene>
<reference evidence="9" key="1">
    <citation type="submission" date="2016-03" db="EMBL/GenBank/DDBJ databases">
        <authorList>
            <person name="Ma C."/>
            <person name="Zhou S."/>
            <person name="Yang G."/>
        </authorList>
    </citation>
    <scope>NUCLEOTIDE SEQUENCE [LARGE SCALE GENOMIC DNA]</scope>
    <source>
        <strain evidence="9">SgZ-1</strain>
    </source>
</reference>
<evidence type="ECO:0000256" key="6">
    <source>
        <dbReference type="ARBA" id="ARBA00047846"/>
    </source>
</evidence>
<dbReference type="Proteomes" id="UP000036902">
    <property type="component" value="Chromosome"/>
</dbReference>
<keyword evidence="9" id="KW-1185">Reference proteome</keyword>
<dbReference type="InterPro" id="IPR004143">
    <property type="entry name" value="BPL_LPL_catalytic"/>
</dbReference>
<evidence type="ECO:0000313" key="8">
    <source>
        <dbReference type="EMBL" id="AMO37691.1"/>
    </source>
</evidence>
<evidence type="ECO:0000256" key="5">
    <source>
        <dbReference type="ARBA" id="ARBA00024227"/>
    </source>
</evidence>
<dbReference type="AlphaFoldDB" id="A0A127K700"/>
<dbReference type="GO" id="GO:0005524">
    <property type="term" value="F:ATP binding"/>
    <property type="evidence" value="ECO:0007669"/>
    <property type="project" value="UniProtKB-KW"/>
</dbReference>
<dbReference type="STRING" id="1134435.AC731_012505"/>
<dbReference type="SUPFAM" id="SSF50037">
    <property type="entry name" value="C-terminal domain of transcriptional repressors"/>
    <property type="match status" value="1"/>
</dbReference>
<dbReference type="SUPFAM" id="SSF55681">
    <property type="entry name" value="Class II aaRS and biotin synthetases"/>
    <property type="match status" value="1"/>
</dbReference>
<protein>
    <recommendedName>
        <fullName evidence="5">biotin--[biotin carboxyl-carrier protein] ligase</fullName>
        <ecNumber evidence="5">6.3.4.15</ecNumber>
    </recommendedName>
</protein>
<dbReference type="PANTHER" id="PTHR12835:SF5">
    <property type="entry name" value="BIOTIN--PROTEIN LIGASE"/>
    <property type="match status" value="1"/>
</dbReference>
<keyword evidence="4" id="KW-0092">Biotin</keyword>
<evidence type="ECO:0000256" key="2">
    <source>
        <dbReference type="ARBA" id="ARBA00022741"/>
    </source>
</evidence>
<dbReference type="InterPro" id="IPR003142">
    <property type="entry name" value="BPL_C"/>
</dbReference>
<evidence type="ECO:0000256" key="4">
    <source>
        <dbReference type="ARBA" id="ARBA00023267"/>
    </source>
</evidence>
<dbReference type="InterPro" id="IPR045864">
    <property type="entry name" value="aa-tRNA-synth_II/BPL/LPL"/>
</dbReference>
<dbReference type="EMBL" id="CP014646">
    <property type="protein sequence ID" value="AMO37691.1"/>
    <property type="molecule type" value="Genomic_DNA"/>
</dbReference>
<accession>A0A127K700</accession>
<dbReference type="KEGG" id="thu:AC731_012505"/>
<evidence type="ECO:0000313" key="9">
    <source>
        <dbReference type="Proteomes" id="UP000036902"/>
    </source>
</evidence>
<evidence type="ECO:0000256" key="3">
    <source>
        <dbReference type="ARBA" id="ARBA00022840"/>
    </source>
</evidence>
<dbReference type="InterPro" id="IPR008988">
    <property type="entry name" value="Transcriptional_repressor_C"/>
</dbReference>
<evidence type="ECO:0000256" key="1">
    <source>
        <dbReference type="ARBA" id="ARBA00022598"/>
    </source>
</evidence>
<dbReference type="PROSITE" id="PS51733">
    <property type="entry name" value="BPL_LPL_CATALYTIC"/>
    <property type="match status" value="1"/>
</dbReference>
<dbReference type="EC" id="6.3.4.15" evidence="5"/>
<keyword evidence="1 8" id="KW-0436">Ligase</keyword>
<proteinExistence type="predicted"/>
<dbReference type="Gene3D" id="2.30.30.100">
    <property type="match status" value="1"/>
</dbReference>
<keyword evidence="2" id="KW-0547">Nucleotide-binding</keyword>
<dbReference type="Pfam" id="PF03099">
    <property type="entry name" value="BPL_LplA_LipB"/>
    <property type="match status" value="1"/>
</dbReference>
<evidence type="ECO:0000259" key="7">
    <source>
        <dbReference type="PROSITE" id="PS51733"/>
    </source>
</evidence>
<organism evidence="8 9">
    <name type="scientific">Thauera humireducens</name>
    <dbReference type="NCBI Taxonomy" id="1134435"/>
    <lineage>
        <taxon>Bacteria</taxon>
        <taxon>Pseudomonadati</taxon>
        <taxon>Pseudomonadota</taxon>
        <taxon>Betaproteobacteria</taxon>
        <taxon>Rhodocyclales</taxon>
        <taxon>Zoogloeaceae</taxon>
        <taxon>Thauera</taxon>
    </lineage>
</organism>
<dbReference type="GO" id="GO:0004077">
    <property type="term" value="F:biotin--[biotin carboxyl-carrier protein] ligase activity"/>
    <property type="evidence" value="ECO:0007669"/>
    <property type="project" value="UniProtKB-EC"/>
</dbReference>
<dbReference type="NCBIfam" id="TIGR00121">
    <property type="entry name" value="birA_ligase"/>
    <property type="match status" value="1"/>
</dbReference>
<dbReference type="GO" id="GO:0005737">
    <property type="term" value="C:cytoplasm"/>
    <property type="evidence" value="ECO:0007669"/>
    <property type="project" value="TreeGrafter"/>
</dbReference>